<protein>
    <submittedName>
        <fullName evidence="1">Uncharacterized protein</fullName>
    </submittedName>
</protein>
<dbReference type="EMBL" id="JAAGMB010000496">
    <property type="protein sequence ID" value="NEB19183.1"/>
    <property type="molecule type" value="Genomic_DNA"/>
</dbReference>
<dbReference type="AlphaFoldDB" id="A0A6N9USE9"/>
<proteinExistence type="predicted"/>
<dbReference type="Proteomes" id="UP000469545">
    <property type="component" value="Unassembled WGS sequence"/>
</dbReference>
<organism evidence="1 2">
    <name type="scientific">Streptomyces coelicoflavus</name>
    <dbReference type="NCBI Taxonomy" id="285562"/>
    <lineage>
        <taxon>Bacteria</taxon>
        <taxon>Bacillati</taxon>
        <taxon>Actinomycetota</taxon>
        <taxon>Actinomycetes</taxon>
        <taxon>Kitasatosporales</taxon>
        <taxon>Streptomycetaceae</taxon>
        <taxon>Streptomyces</taxon>
    </lineage>
</organism>
<name>A0A6N9USE9_9ACTN</name>
<reference evidence="1 2" key="1">
    <citation type="submission" date="2020-01" db="EMBL/GenBank/DDBJ databases">
        <title>Insect and environment-associated Actinomycetes.</title>
        <authorList>
            <person name="Currrie C."/>
            <person name="Chevrette M."/>
            <person name="Carlson C."/>
            <person name="Stubbendieck R."/>
            <person name="Wendt-Pienkowski E."/>
        </authorList>
    </citation>
    <scope>NUCLEOTIDE SEQUENCE [LARGE SCALE GENOMIC DNA]</scope>
    <source>
        <strain evidence="1 2">SID14172</strain>
    </source>
</reference>
<evidence type="ECO:0000313" key="2">
    <source>
        <dbReference type="Proteomes" id="UP000469545"/>
    </source>
</evidence>
<keyword evidence="2" id="KW-1185">Reference proteome</keyword>
<gene>
    <name evidence="1" type="ORF">G3I46_22225</name>
</gene>
<accession>A0A6N9USE9</accession>
<comment type="caution">
    <text evidence="1">The sequence shown here is derived from an EMBL/GenBank/DDBJ whole genome shotgun (WGS) entry which is preliminary data.</text>
</comment>
<sequence length="103" mass="11748">MGDLYIDFEMLEKTQKDIRDIHEVMAAPCREMEDVDGAAMGVFKLAKRMDDFGDEWSYGIKQMSKFSKSAAKALGQIKKTFEETDEQFARELEKARSGKGGKR</sequence>
<dbReference type="RefSeq" id="WP_007443844.1">
    <property type="nucleotide sequence ID" value="NZ_BEWB01000019.1"/>
</dbReference>
<evidence type="ECO:0000313" key="1">
    <source>
        <dbReference type="EMBL" id="NEB19183.1"/>
    </source>
</evidence>